<feature type="chain" id="PRO_5034931494" evidence="2">
    <location>
        <begin position="28"/>
        <end position="477"/>
    </location>
</feature>
<evidence type="ECO:0000313" key="3">
    <source>
        <dbReference type="EMBL" id="KAF5366056.1"/>
    </source>
</evidence>
<proteinExistence type="predicted"/>
<reference evidence="3 4" key="1">
    <citation type="journal article" date="2020" name="ISME J.">
        <title>Uncovering the hidden diversity of litter-decomposition mechanisms in mushroom-forming fungi.</title>
        <authorList>
            <person name="Floudas D."/>
            <person name="Bentzer J."/>
            <person name="Ahren D."/>
            <person name="Johansson T."/>
            <person name="Persson P."/>
            <person name="Tunlid A."/>
        </authorList>
    </citation>
    <scope>NUCLEOTIDE SEQUENCE [LARGE SCALE GENOMIC DNA]</scope>
    <source>
        <strain evidence="3 4">CBS 291.85</strain>
    </source>
</reference>
<evidence type="ECO:0000313" key="4">
    <source>
        <dbReference type="Proteomes" id="UP000559256"/>
    </source>
</evidence>
<name>A0A8H5GJT9_9AGAR</name>
<feature type="signal peptide" evidence="2">
    <location>
        <begin position="1"/>
        <end position="27"/>
    </location>
</feature>
<dbReference type="OrthoDB" id="2965364at2759"/>
<organism evidence="3 4">
    <name type="scientific">Tetrapyrgos nigripes</name>
    <dbReference type="NCBI Taxonomy" id="182062"/>
    <lineage>
        <taxon>Eukaryota</taxon>
        <taxon>Fungi</taxon>
        <taxon>Dikarya</taxon>
        <taxon>Basidiomycota</taxon>
        <taxon>Agaricomycotina</taxon>
        <taxon>Agaricomycetes</taxon>
        <taxon>Agaricomycetidae</taxon>
        <taxon>Agaricales</taxon>
        <taxon>Marasmiineae</taxon>
        <taxon>Marasmiaceae</taxon>
        <taxon>Tetrapyrgos</taxon>
    </lineage>
</organism>
<protein>
    <submittedName>
        <fullName evidence="3">Uncharacterized protein</fullName>
    </submittedName>
</protein>
<feature type="region of interest" description="Disordered" evidence="1">
    <location>
        <begin position="201"/>
        <end position="245"/>
    </location>
</feature>
<dbReference type="Proteomes" id="UP000559256">
    <property type="component" value="Unassembled WGS sequence"/>
</dbReference>
<dbReference type="AlphaFoldDB" id="A0A8H5GJT9"/>
<accession>A0A8H5GJT9</accession>
<evidence type="ECO:0000256" key="1">
    <source>
        <dbReference type="SAM" id="MobiDB-lite"/>
    </source>
</evidence>
<dbReference type="EMBL" id="JAACJM010000025">
    <property type="protein sequence ID" value="KAF5366056.1"/>
    <property type="molecule type" value="Genomic_DNA"/>
</dbReference>
<sequence>MSRTFRTNVLLAWTLSNGLLAAAVVSATSKAQDSSAGNAVKGYMTFLLYSVAGLAYGSQSPEHQLEMDNWEFYLQNNGGVHKYTQEDLEDMRSLEEHQIEYESRLAQQAIYIHEASDMEDFITPVVNALKGLGNLPANTPLSYKIVRTEFRSKCFKVSWKVTGGSEGPLQSVGGYQDMMRVAESKSCPEIKVLLEELEPVATPTPANANPGPSTANRAAEVDENNNNTEHPKKRSKKNHEMSQEEEEIADFVQWLQEHHSCHNKECHNQPKFCLVDGSGKHVPLHMRALKYWASLLAVHADGVDLDTPPKHFYFIKGNQESANIAQLARCQNSLLTLSQAPNINVHLGDLVGNITGLISGQLPQPQAPPQPNTQAFVPPAPPAPPMQAPFTEECKAKYGLSSKTIEKLLNANISGLHRLAYVSDDALVNKVGLSIGEQADVRWAEDTWKKGFKVQTIATVPIVSPCHFWCNPATKLI</sequence>
<feature type="compositionally biased region" description="Low complexity" evidence="1">
    <location>
        <begin position="201"/>
        <end position="216"/>
    </location>
</feature>
<keyword evidence="2" id="KW-0732">Signal</keyword>
<evidence type="ECO:0000256" key="2">
    <source>
        <dbReference type="SAM" id="SignalP"/>
    </source>
</evidence>
<keyword evidence="4" id="KW-1185">Reference proteome</keyword>
<comment type="caution">
    <text evidence="3">The sequence shown here is derived from an EMBL/GenBank/DDBJ whole genome shotgun (WGS) entry which is preliminary data.</text>
</comment>
<gene>
    <name evidence="3" type="ORF">D9758_006606</name>
</gene>